<accession>A0AA40FH28</accession>
<sequence length="172" mass="19411">MSHQLFSLLATPISTLRVSFSNQRDNRDKNGYASFAALLALLLGNLAAAPKEQKDDRAKYEIAGRNWTLANVRGSSSRTELFRSGCFERYWPRQKFAPKEAQTTKKRKRHRGVETSCGGDARVREYVSWGCLFPSSVDSNVASLLMLGLQAFLMSLFLREPVNLTDKQKYAL</sequence>
<reference evidence="1" key="1">
    <citation type="submission" date="2021-10" db="EMBL/GenBank/DDBJ databases">
        <title>Melipona bicolor Genome sequencing and assembly.</title>
        <authorList>
            <person name="Araujo N.S."/>
            <person name="Arias M.C."/>
        </authorList>
    </citation>
    <scope>NUCLEOTIDE SEQUENCE</scope>
    <source>
        <strain evidence="1">USP_2M_L1-L4_2017</strain>
        <tissue evidence="1">Whole body</tissue>
    </source>
</reference>
<organism evidence="1 2">
    <name type="scientific">Melipona bicolor</name>
    <dbReference type="NCBI Taxonomy" id="60889"/>
    <lineage>
        <taxon>Eukaryota</taxon>
        <taxon>Metazoa</taxon>
        <taxon>Ecdysozoa</taxon>
        <taxon>Arthropoda</taxon>
        <taxon>Hexapoda</taxon>
        <taxon>Insecta</taxon>
        <taxon>Pterygota</taxon>
        <taxon>Neoptera</taxon>
        <taxon>Endopterygota</taxon>
        <taxon>Hymenoptera</taxon>
        <taxon>Apocrita</taxon>
        <taxon>Aculeata</taxon>
        <taxon>Apoidea</taxon>
        <taxon>Anthophila</taxon>
        <taxon>Apidae</taxon>
        <taxon>Melipona</taxon>
    </lineage>
</organism>
<name>A0AA40FH28_9HYME</name>
<dbReference type="AlphaFoldDB" id="A0AA40FH28"/>
<dbReference type="EMBL" id="JAHYIQ010000040">
    <property type="protein sequence ID" value="KAK1118920.1"/>
    <property type="molecule type" value="Genomic_DNA"/>
</dbReference>
<dbReference type="Proteomes" id="UP001177670">
    <property type="component" value="Unassembled WGS sequence"/>
</dbReference>
<keyword evidence="2" id="KW-1185">Reference proteome</keyword>
<evidence type="ECO:0000313" key="1">
    <source>
        <dbReference type="EMBL" id="KAK1118920.1"/>
    </source>
</evidence>
<evidence type="ECO:0000313" key="2">
    <source>
        <dbReference type="Proteomes" id="UP001177670"/>
    </source>
</evidence>
<gene>
    <name evidence="1" type="ORF">K0M31_014689</name>
</gene>
<comment type="caution">
    <text evidence="1">The sequence shown here is derived from an EMBL/GenBank/DDBJ whole genome shotgun (WGS) entry which is preliminary data.</text>
</comment>
<proteinExistence type="predicted"/>
<protein>
    <submittedName>
        <fullName evidence="1">Uncharacterized protein</fullName>
    </submittedName>
</protein>